<proteinExistence type="predicted"/>
<protein>
    <submittedName>
        <fullName evidence="1">Uncharacterized protein</fullName>
    </submittedName>
</protein>
<keyword evidence="2" id="KW-1185">Reference proteome</keyword>
<accession>A0A016UR42</accession>
<organism evidence="1 2">
    <name type="scientific">Ancylostoma ceylanicum</name>
    <dbReference type="NCBI Taxonomy" id="53326"/>
    <lineage>
        <taxon>Eukaryota</taxon>
        <taxon>Metazoa</taxon>
        <taxon>Ecdysozoa</taxon>
        <taxon>Nematoda</taxon>
        <taxon>Chromadorea</taxon>
        <taxon>Rhabditida</taxon>
        <taxon>Rhabditina</taxon>
        <taxon>Rhabditomorpha</taxon>
        <taxon>Strongyloidea</taxon>
        <taxon>Ancylostomatidae</taxon>
        <taxon>Ancylostomatinae</taxon>
        <taxon>Ancylostoma</taxon>
    </lineage>
</organism>
<sequence length="96" mass="10810">MNLNLESVRVRRGCVTAYVLTASRQRKDYGEHGTPSKPSWGLGYSSQDVIDPDIDLSIDFIGFLILAPIQIEKNMPTGAIHHADRASDNYFERHVH</sequence>
<dbReference type="EMBL" id="JARK01001366">
    <property type="protein sequence ID" value="EYC17386.1"/>
    <property type="molecule type" value="Genomic_DNA"/>
</dbReference>
<dbReference type="AlphaFoldDB" id="A0A016UR42"/>
<gene>
    <name evidence="1" type="primary">Acey_s0030.g2015</name>
    <name evidence="1" type="ORF">Y032_0030g2015</name>
</gene>
<evidence type="ECO:0000313" key="1">
    <source>
        <dbReference type="EMBL" id="EYC17386.1"/>
    </source>
</evidence>
<name>A0A016UR42_9BILA</name>
<dbReference type="Proteomes" id="UP000024635">
    <property type="component" value="Unassembled WGS sequence"/>
</dbReference>
<reference evidence="2" key="1">
    <citation type="journal article" date="2015" name="Nat. Genet.">
        <title>The genome and transcriptome of the zoonotic hookworm Ancylostoma ceylanicum identify infection-specific gene families.</title>
        <authorList>
            <person name="Schwarz E.M."/>
            <person name="Hu Y."/>
            <person name="Antoshechkin I."/>
            <person name="Miller M.M."/>
            <person name="Sternberg P.W."/>
            <person name="Aroian R.V."/>
        </authorList>
    </citation>
    <scope>NUCLEOTIDE SEQUENCE</scope>
    <source>
        <strain evidence="2">HY135</strain>
    </source>
</reference>
<evidence type="ECO:0000313" key="2">
    <source>
        <dbReference type="Proteomes" id="UP000024635"/>
    </source>
</evidence>
<comment type="caution">
    <text evidence="1">The sequence shown here is derived from an EMBL/GenBank/DDBJ whole genome shotgun (WGS) entry which is preliminary data.</text>
</comment>